<accession>A0A7W8X8G9</accession>
<dbReference type="EMBL" id="JACHBK010000005">
    <property type="protein sequence ID" value="MBB5535656.1"/>
    <property type="molecule type" value="Genomic_DNA"/>
</dbReference>
<comment type="caution">
    <text evidence="1">The sequence shown here is derived from an EMBL/GenBank/DDBJ whole genome shotgun (WGS) entry which is preliminary data.</text>
</comment>
<protein>
    <submittedName>
        <fullName evidence="1">Uncharacterized protein</fullName>
    </submittedName>
</protein>
<reference evidence="1 2" key="1">
    <citation type="submission" date="2020-08" db="EMBL/GenBank/DDBJ databases">
        <title>Genomic Encyclopedia of Type Strains, Phase IV (KMG-V): Genome sequencing to study the core and pangenomes of soil and plant-associated prokaryotes.</title>
        <authorList>
            <person name="Whitman W."/>
        </authorList>
    </citation>
    <scope>NUCLEOTIDE SEQUENCE [LARGE SCALE GENOMIC DNA]</scope>
    <source>
        <strain evidence="1 2">SEMIA 4084</strain>
    </source>
</reference>
<keyword evidence="2" id="KW-1185">Reference proteome</keyword>
<name>A0A7W8X8G9_9HYPH</name>
<gene>
    <name evidence="1" type="ORF">GGD55_002360</name>
</gene>
<dbReference type="Proteomes" id="UP000585507">
    <property type="component" value="Unassembled WGS sequence"/>
</dbReference>
<dbReference type="AlphaFoldDB" id="A0A7W8X8G9"/>
<evidence type="ECO:0000313" key="2">
    <source>
        <dbReference type="Proteomes" id="UP000585507"/>
    </source>
</evidence>
<organism evidence="1 2">
    <name type="scientific">Rhizobium giardinii</name>
    <dbReference type="NCBI Taxonomy" id="56731"/>
    <lineage>
        <taxon>Bacteria</taxon>
        <taxon>Pseudomonadati</taxon>
        <taxon>Pseudomonadota</taxon>
        <taxon>Alphaproteobacteria</taxon>
        <taxon>Hyphomicrobiales</taxon>
        <taxon>Rhizobiaceae</taxon>
        <taxon>Rhizobium/Agrobacterium group</taxon>
        <taxon>Rhizobium</taxon>
    </lineage>
</organism>
<dbReference type="RefSeq" id="WP_018325385.1">
    <property type="nucleotide sequence ID" value="NZ_JACHBK010000005.1"/>
</dbReference>
<sequence length="66" mass="7368">MSLYDDVISDASTAMMKRVLCKECARREIRADSIQGEELARVLGCAFIGGMTDERELACLLRNLID</sequence>
<evidence type="ECO:0000313" key="1">
    <source>
        <dbReference type="EMBL" id="MBB5535656.1"/>
    </source>
</evidence>
<proteinExistence type="predicted"/>